<comment type="caution">
    <text evidence="13">The sequence shown here is derived from an EMBL/GenBank/DDBJ whole genome shotgun (WGS) entry which is preliminary data.</text>
</comment>
<dbReference type="CDD" id="cd17753">
    <property type="entry name" value="MCM2"/>
    <property type="match status" value="1"/>
</dbReference>
<dbReference type="SUPFAM" id="SSF50249">
    <property type="entry name" value="Nucleic acid-binding proteins"/>
    <property type="match status" value="1"/>
</dbReference>
<evidence type="ECO:0000256" key="1">
    <source>
        <dbReference type="ARBA" id="ARBA00008010"/>
    </source>
</evidence>
<dbReference type="PANTHER" id="PTHR11630">
    <property type="entry name" value="DNA REPLICATION LICENSING FACTOR MCM FAMILY MEMBER"/>
    <property type="match status" value="1"/>
</dbReference>
<evidence type="ECO:0000313" key="13">
    <source>
        <dbReference type="EMBL" id="CAI8029542.1"/>
    </source>
</evidence>
<keyword evidence="14" id="KW-1185">Reference proteome</keyword>
<dbReference type="Gene3D" id="3.40.50.300">
    <property type="entry name" value="P-loop containing nucleotide triphosphate hydrolases"/>
    <property type="match status" value="1"/>
</dbReference>
<keyword evidence="4" id="KW-0235">DNA replication</keyword>
<evidence type="ECO:0000256" key="8">
    <source>
        <dbReference type="ARBA" id="ARBA00022840"/>
    </source>
</evidence>
<dbReference type="InterPro" id="IPR012340">
    <property type="entry name" value="NA-bd_OB-fold"/>
</dbReference>
<dbReference type="Pfam" id="PF23669">
    <property type="entry name" value="WHD_MCM2"/>
    <property type="match status" value="1"/>
</dbReference>
<dbReference type="GO" id="GO:0005524">
    <property type="term" value="F:ATP binding"/>
    <property type="evidence" value="ECO:0007669"/>
    <property type="project" value="UniProtKB-KW"/>
</dbReference>
<name>A0AA35SI39_GEOBA</name>
<dbReference type="GO" id="GO:0017116">
    <property type="term" value="F:single-stranded DNA helicase activity"/>
    <property type="evidence" value="ECO:0007669"/>
    <property type="project" value="TreeGrafter"/>
</dbReference>
<accession>A0AA35SI39</accession>
<evidence type="ECO:0000256" key="3">
    <source>
        <dbReference type="ARBA" id="ARBA00018925"/>
    </source>
</evidence>
<dbReference type="GO" id="GO:0005634">
    <property type="term" value="C:nucleus"/>
    <property type="evidence" value="ECO:0007669"/>
    <property type="project" value="InterPro"/>
</dbReference>
<dbReference type="FunFam" id="3.40.50.300:FF:000138">
    <property type="entry name" value="DNA helicase"/>
    <property type="match status" value="1"/>
</dbReference>
<dbReference type="InterPro" id="IPR059098">
    <property type="entry name" value="WHD_MCM2"/>
</dbReference>
<dbReference type="PROSITE" id="PS50051">
    <property type="entry name" value="MCM_2"/>
    <property type="match status" value="1"/>
</dbReference>
<feature type="domain" description="MCM C-terminal AAA(+) ATPase" evidence="12">
    <location>
        <begin position="478"/>
        <end position="684"/>
    </location>
</feature>
<dbReference type="GO" id="GO:0000727">
    <property type="term" value="P:double-strand break repair via break-induced replication"/>
    <property type="evidence" value="ECO:0007669"/>
    <property type="project" value="TreeGrafter"/>
</dbReference>
<dbReference type="InterPro" id="IPR008045">
    <property type="entry name" value="MCM2"/>
</dbReference>
<evidence type="ECO:0000256" key="11">
    <source>
        <dbReference type="SAM" id="MobiDB-lite"/>
    </source>
</evidence>
<evidence type="ECO:0000313" key="14">
    <source>
        <dbReference type="Proteomes" id="UP001174909"/>
    </source>
</evidence>
<dbReference type="SMART" id="SM00350">
    <property type="entry name" value="MCM"/>
    <property type="match status" value="1"/>
</dbReference>
<dbReference type="GO" id="GO:0003697">
    <property type="term" value="F:single-stranded DNA binding"/>
    <property type="evidence" value="ECO:0007669"/>
    <property type="project" value="TreeGrafter"/>
</dbReference>
<evidence type="ECO:0000256" key="9">
    <source>
        <dbReference type="ARBA" id="ARBA00023125"/>
    </source>
</evidence>
<dbReference type="Gene3D" id="2.40.50.140">
    <property type="entry name" value="Nucleic acid-binding proteins"/>
    <property type="match status" value="1"/>
</dbReference>
<dbReference type="InterPro" id="IPR031327">
    <property type="entry name" value="MCM"/>
</dbReference>
<dbReference type="InterPro" id="IPR027417">
    <property type="entry name" value="P-loop_NTPase"/>
</dbReference>
<dbReference type="Gene3D" id="2.20.28.10">
    <property type="match status" value="1"/>
</dbReference>
<comment type="similarity">
    <text evidence="1">Belongs to the MCM family.</text>
</comment>
<dbReference type="GO" id="GO:1902975">
    <property type="term" value="P:mitotic DNA replication initiation"/>
    <property type="evidence" value="ECO:0007669"/>
    <property type="project" value="TreeGrafter"/>
</dbReference>
<dbReference type="Pfam" id="PF14551">
    <property type="entry name" value="MCM_N"/>
    <property type="match status" value="1"/>
</dbReference>
<dbReference type="PRINTS" id="PR01658">
    <property type="entry name" value="MCMPROTEIN2"/>
</dbReference>
<feature type="region of interest" description="Disordered" evidence="11">
    <location>
        <begin position="1"/>
        <end position="159"/>
    </location>
</feature>
<dbReference type="InterPro" id="IPR001208">
    <property type="entry name" value="MCM_dom"/>
</dbReference>
<dbReference type="GO" id="GO:0042555">
    <property type="term" value="C:MCM complex"/>
    <property type="evidence" value="ECO:0007669"/>
    <property type="project" value="InterPro"/>
</dbReference>
<dbReference type="GO" id="GO:0043138">
    <property type="term" value="F:3'-5' DNA helicase activity"/>
    <property type="evidence" value="ECO:0007669"/>
    <property type="project" value="TreeGrafter"/>
</dbReference>
<gene>
    <name evidence="13" type="ORF">GBAR_LOCUS16778</name>
</gene>
<evidence type="ECO:0000256" key="5">
    <source>
        <dbReference type="ARBA" id="ARBA00022741"/>
    </source>
</evidence>
<keyword evidence="9" id="KW-0238">DNA-binding</keyword>
<keyword evidence="6" id="KW-0378">Hydrolase</keyword>
<dbReference type="PRINTS" id="PR01657">
    <property type="entry name" value="MCMFAMILY"/>
</dbReference>
<evidence type="ECO:0000256" key="2">
    <source>
        <dbReference type="ARBA" id="ARBA00012551"/>
    </source>
</evidence>
<evidence type="ECO:0000256" key="6">
    <source>
        <dbReference type="ARBA" id="ARBA00022801"/>
    </source>
</evidence>
<dbReference type="AlphaFoldDB" id="A0AA35SI39"/>
<dbReference type="InterPro" id="IPR033762">
    <property type="entry name" value="MCM_OB"/>
</dbReference>
<evidence type="ECO:0000256" key="4">
    <source>
        <dbReference type="ARBA" id="ARBA00022705"/>
    </source>
</evidence>
<dbReference type="Pfam" id="PF17855">
    <property type="entry name" value="MCM_lid"/>
    <property type="match status" value="1"/>
</dbReference>
<keyword evidence="5" id="KW-0547">Nucleotide-binding</keyword>
<evidence type="ECO:0000259" key="12">
    <source>
        <dbReference type="PROSITE" id="PS50051"/>
    </source>
</evidence>
<sequence>MSEPPSEGALSSSFGEPSSPPRSPSSRVGGASSPGGGGGDREPFQDEVEQLLGDGDGGEEEEEGEGEDLFGDNFEREYQSIPRLDTYDAEHLDEDEYDAMDPGARAAAEKAMKKRDRQESLVTGRMRPGLLYDESEEEEETGMPLPRRRRTDQPDEGMEFEEVGSPFTFVRSRDDREPGGPEGTHCEGVGVTMAAPRAEIKTRFKSFLRTFVNEQGVNIYREKIRQMCEANKKSLVVDYNTLANEQQVIAFFLPEAPTEMLKIFDEAAKEVVLHYYPNYDRISPEIHVRVSELPLMEELRSLRQLHLNQLIRTCGVVTTTTNILPQLSMIKYDCLGCGFILGPFYQRQDQETRPGTCPECQASGPFEINMEQTLYQNYQRITIQESPSKVAAGRLPRSKDAILLSDLVDICRPGDEIELTGVFTNSYDGSLNTANGFPVFATVIEANYVSKKDDKMAVANLTDEHIRAIQGLSKEERVGERIMASIAPSIYGHEGVKRALALALFGGEAKDPGQKHKVRGDVNILLCGDPGTAKSQFLKYVEKVAPRPVFTTGQGASAVGLTAYVQRNPVTKEWTLEAGALVLADKGVCMIDEFDKMNDQDRTSIHEAMEQQTISVSKAGIVTSLQARCSIIAAANPIGGRYDPSMTFAENVDLTEPILSRFDIICVVRDVVDPVEDENLARFVVGSHIRHHPSAPPTAGGGGESPGGHAHKGGAEPIDQDLLRKYIIYSKEKVHPKLHQMDQDKVAKLYANLRKESMRTGSIPITVRHIESIIRVAEAHARMHLREYVHSDDVDMAIRVMLESFIDTQKYSVMRNMRKAFASYLAYKKDNNELLLFILKQLAGDHLTFNRNRYGGDLDIVEVPEQEFVEKARQISIHSLAPFYESELFKQHKFIYDRKRKRIIQQL</sequence>
<feature type="compositionally biased region" description="Basic and acidic residues" evidence="11">
    <location>
        <begin position="107"/>
        <end position="119"/>
    </location>
</feature>
<evidence type="ECO:0000256" key="10">
    <source>
        <dbReference type="ARBA" id="ARBA00023306"/>
    </source>
</evidence>
<dbReference type="EMBL" id="CASHTH010002414">
    <property type="protein sequence ID" value="CAI8029542.1"/>
    <property type="molecule type" value="Genomic_DNA"/>
</dbReference>
<keyword evidence="7" id="KW-0347">Helicase</keyword>
<evidence type="ECO:0000256" key="7">
    <source>
        <dbReference type="ARBA" id="ARBA00022806"/>
    </source>
</evidence>
<dbReference type="EC" id="3.6.4.12" evidence="2"/>
<dbReference type="PANTHER" id="PTHR11630:SF44">
    <property type="entry name" value="DNA REPLICATION LICENSING FACTOR MCM2"/>
    <property type="match status" value="1"/>
</dbReference>
<dbReference type="Pfam" id="PF17207">
    <property type="entry name" value="MCM_OB"/>
    <property type="match status" value="1"/>
</dbReference>
<dbReference type="SUPFAM" id="SSF52540">
    <property type="entry name" value="P-loop containing nucleoside triphosphate hydrolases"/>
    <property type="match status" value="1"/>
</dbReference>
<feature type="region of interest" description="Disordered" evidence="11">
    <location>
        <begin position="691"/>
        <end position="715"/>
    </location>
</feature>
<dbReference type="Gene3D" id="3.30.1640.10">
    <property type="entry name" value="mini-chromosome maintenance (MCM) complex, chain A, domain 1"/>
    <property type="match status" value="1"/>
</dbReference>
<keyword evidence="8" id="KW-0067">ATP-binding</keyword>
<dbReference type="InterPro" id="IPR041562">
    <property type="entry name" value="MCM_lid"/>
</dbReference>
<keyword evidence="10" id="KW-0131">Cell cycle</keyword>
<feature type="compositionally biased region" description="Acidic residues" evidence="11">
    <location>
        <begin position="56"/>
        <end position="70"/>
    </location>
</feature>
<dbReference type="GO" id="GO:0016787">
    <property type="term" value="F:hydrolase activity"/>
    <property type="evidence" value="ECO:0007669"/>
    <property type="project" value="UniProtKB-KW"/>
</dbReference>
<dbReference type="Pfam" id="PF12619">
    <property type="entry name" value="MCM2_N"/>
    <property type="match status" value="1"/>
</dbReference>
<dbReference type="InterPro" id="IPR027925">
    <property type="entry name" value="MCM_N"/>
</dbReference>
<protein>
    <recommendedName>
        <fullName evidence="3">DNA replication licensing factor MCM2</fullName>
        <ecNumber evidence="2">3.6.4.12</ecNumber>
    </recommendedName>
</protein>
<organism evidence="13 14">
    <name type="scientific">Geodia barretti</name>
    <name type="common">Barrett's horny sponge</name>
    <dbReference type="NCBI Taxonomy" id="519541"/>
    <lineage>
        <taxon>Eukaryota</taxon>
        <taxon>Metazoa</taxon>
        <taxon>Porifera</taxon>
        <taxon>Demospongiae</taxon>
        <taxon>Heteroscleromorpha</taxon>
        <taxon>Tetractinellida</taxon>
        <taxon>Astrophorina</taxon>
        <taxon>Geodiidae</taxon>
        <taxon>Geodia</taxon>
    </lineage>
</organism>
<dbReference type="Proteomes" id="UP001174909">
    <property type="component" value="Unassembled WGS sequence"/>
</dbReference>
<reference evidence="13" key="1">
    <citation type="submission" date="2023-03" db="EMBL/GenBank/DDBJ databases">
        <authorList>
            <person name="Steffen K."/>
            <person name="Cardenas P."/>
        </authorList>
    </citation>
    <scope>NUCLEOTIDE SEQUENCE</scope>
</reference>
<dbReference type="Pfam" id="PF00493">
    <property type="entry name" value="MCM"/>
    <property type="match status" value="1"/>
</dbReference>
<proteinExistence type="inferred from homology"/>